<feature type="chain" id="PRO_5008628881" evidence="2">
    <location>
        <begin position="27"/>
        <end position="572"/>
    </location>
</feature>
<feature type="region of interest" description="Disordered" evidence="1">
    <location>
        <begin position="228"/>
        <end position="254"/>
    </location>
</feature>
<feature type="region of interest" description="Disordered" evidence="1">
    <location>
        <begin position="167"/>
        <end position="193"/>
    </location>
</feature>
<feature type="compositionally biased region" description="Polar residues" evidence="1">
    <location>
        <begin position="177"/>
        <end position="193"/>
    </location>
</feature>
<dbReference type="EMBL" id="KI669461">
    <property type="protein sequence ID" value="OCF58916.1"/>
    <property type="molecule type" value="Genomic_DNA"/>
</dbReference>
<dbReference type="Proteomes" id="UP000092583">
    <property type="component" value="Unassembled WGS sequence"/>
</dbReference>
<feature type="region of interest" description="Disordered" evidence="1">
    <location>
        <begin position="512"/>
        <end position="572"/>
    </location>
</feature>
<feature type="region of interest" description="Disordered" evidence="1">
    <location>
        <begin position="272"/>
        <end position="291"/>
    </location>
</feature>
<feature type="compositionally biased region" description="Basic and acidic residues" evidence="1">
    <location>
        <begin position="547"/>
        <end position="561"/>
    </location>
</feature>
<reference evidence="3 4" key="1">
    <citation type="submission" date="2013-07" db="EMBL/GenBank/DDBJ databases">
        <title>The Genome Sequence of Kwoniella mangroviensis CBS10435.</title>
        <authorList>
            <consortium name="The Broad Institute Genome Sequencing Platform"/>
            <person name="Cuomo C."/>
            <person name="Litvintseva A."/>
            <person name="Chen Y."/>
            <person name="Heitman J."/>
            <person name="Sun S."/>
            <person name="Springer D."/>
            <person name="Dromer F."/>
            <person name="Young S.K."/>
            <person name="Zeng Q."/>
            <person name="Gargeya S."/>
            <person name="Fitzgerald M."/>
            <person name="Abouelleil A."/>
            <person name="Alvarado L."/>
            <person name="Berlin A.M."/>
            <person name="Chapman S.B."/>
            <person name="Dewar J."/>
            <person name="Goldberg J."/>
            <person name="Griggs A."/>
            <person name="Gujja S."/>
            <person name="Hansen M."/>
            <person name="Howarth C."/>
            <person name="Imamovic A."/>
            <person name="Larimer J."/>
            <person name="McCowan C."/>
            <person name="Murphy C."/>
            <person name="Pearson M."/>
            <person name="Priest M."/>
            <person name="Roberts A."/>
            <person name="Saif S."/>
            <person name="Shea T."/>
            <person name="Sykes S."/>
            <person name="Wortman J."/>
            <person name="Nusbaum C."/>
            <person name="Birren B."/>
        </authorList>
    </citation>
    <scope>NUCLEOTIDE SEQUENCE [LARGE SCALE GENOMIC DNA]</scope>
    <source>
        <strain evidence="3 4">CBS 10435</strain>
    </source>
</reference>
<organism evidence="3 4">
    <name type="scientific">Kwoniella mangroviensis CBS 10435</name>
    <dbReference type="NCBI Taxonomy" id="1331196"/>
    <lineage>
        <taxon>Eukaryota</taxon>
        <taxon>Fungi</taxon>
        <taxon>Dikarya</taxon>
        <taxon>Basidiomycota</taxon>
        <taxon>Agaricomycotina</taxon>
        <taxon>Tremellomycetes</taxon>
        <taxon>Tremellales</taxon>
        <taxon>Cryptococcaceae</taxon>
        <taxon>Kwoniella</taxon>
    </lineage>
</organism>
<proteinExistence type="predicted"/>
<accession>A0A1B9ITQ6</accession>
<evidence type="ECO:0000256" key="2">
    <source>
        <dbReference type="SAM" id="SignalP"/>
    </source>
</evidence>
<evidence type="ECO:0000313" key="4">
    <source>
        <dbReference type="Proteomes" id="UP000092583"/>
    </source>
</evidence>
<feature type="compositionally biased region" description="Basic and acidic residues" evidence="1">
    <location>
        <begin position="418"/>
        <end position="436"/>
    </location>
</feature>
<reference evidence="4" key="2">
    <citation type="submission" date="2013-12" db="EMBL/GenBank/DDBJ databases">
        <title>Evolution of pathogenesis and genome organization in the Tremellales.</title>
        <authorList>
            <person name="Cuomo C."/>
            <person name="Litvintseva A."/>
            <person name="Heitman J."/>
            <person name="Chen Y."/>
            <person name="Sun S."/>
            <person name="Springer D."/>
            <person name="Dromer F."/>
            <person name="Young S."/>
            <person name="Zeng Q."/>
            <person name="Chapman S."/>
            <person name="Gujja S."/>
            <person name="Saif S."/>
            <person name="Birren B."/>
        </authorList>
    </citation>
    <scope>NUCLEOTIDE SEQUENCE [LARGE SCALE GENOMIC DNA]</scope>
    <source>
        <strain evidence="4">CBS 10435</strain>
    </source>
</reference>
<feature type="signal peptide" evidence="2">
    <location>
        <begin position="1"/>
        <end position="26"/>
    </location>
</feature>
<keyword evidence="2" id="KW-0732">Signal</keyword>
<feature type="compositionally biased region" description="Basic residues" evidence="1">
    <location>
        <begin position="562"/>
        <end position="572"/>
    </location>
</feature>
<gene>
    <name evidence="3" type="ORF">L486_03409</name>
</gene>
<keyword evidence="4" id="KW-1185">Reference proteome</keyword>
<evidence type="ECO:0000313" key="3">
    <source>
        <dbReference type="EMBL" id="OCF58916.1"/>
    </source>
</evidence>
<feature type="compositionally biased region" description="Basic and acidic residues" evidence="1">
    <location>
        <begin position="529"/>
        <end position="540"/>
    </location>
</feature>
<dbReference type="OrthoDB" id="2564798at2759"/>
<dbReference type="AlphaFoldDB" id="A0A1B9ITQ6"/>
<feature type="region of interest" description="Disordered" evidence="1">
    <location>
        <begin position="417"/>
        <end position="442"/>
    </location>
</feature>
<evidence type="ECO:0000256" key="1">
    <source>
        <dbReference type="SAM" id="MobiDB-lite"/>
    </source>
</evidence>
<feature type="region of interest" description="Disordered" evidence="1">
    <location>
        <begin position="341"/>
        <end position="371"/>
    </location>
</feature>
<sequence>MDPPLSRSFWVTDLLVIPFLPLVIPAAPPDLIFNSVSHIPASYPRITDLHFAIVYAQSTSPLAPTDLNPQPLQRGGGIEYLAESSKSRRSKAMGVVNKIGRALSITKSKDRRSSINEVRPLINPSYQGHPATSGVMYTPKALRSHFTGPLMMPLRDDECIITDRRRGARPPIPLRSHQLSHPQPSTQSGANTLYDSRWNQSRHALSVFEMSSSPTSDSNRVHVHPNGERDVFQQPSRPGLSMPTTPKPIRNDQFHPRENVSATEVVTSNRPLPVIPKDTVTPQRRSKRKPVPVTSSFFNESFESLIEKTTPTSVEESWKPLKIVRRPSSIMLEARIKEIQAKDTIHTPPTPKFGQSLPCPSPTPSSESSTVDLQTFGDPLIDVLPETSFEIGQDNLFDEVLTSWNLPPLSRSNSLVLDKIHPSTKPDRKKEEDRLSRSTGKLNLVSRGYRERDAEIRPVPTFYPSGRSFEPIRATKSSDMLRTIQYSNAADSREESKDQREVGGRVKKAVEVLEGRRDPSESPPTPWKEMAKLLRPKKSDSSIGLQEETRQMMSEARERMSKPKTKSRFMTR</sequence>
<protein>
    <submittedName>
        <fullName evidence="3">Uncharacterized protein</fullName>
    </submittedName>
</protein>
<name>A0A1B9ITQ6_9TREE</name>